<feature type="non-terminal residue" evidence="1">
    <location>
        <position position="1"/>
    </location>
</feature>
<dbReference type="AlphaFoldDB" id="X1FLG8"/>
<accession>X1FLG8</accession>
<evidence type="ECO:0000313" key="1">
    <source>
        <dbReference type="EMBL" id="GAH21613.1"/>
    </source>
</evidence>
<name>X1FLG8_9ZZZZ</name>
<sequence>AKTLMEKLSDKELSEVLIGLGFENDNILGYVFINSLIAMNETAELHSIACGILSSGLCHLNGGYQGALFHARRALELDPNN</sequence>
<reference evidence="1" key="1">
    <citation type="journal article" date="2014" name="Front. Microbiol.">
        <title>High frequency of phylogenetically diverse reductive dehalogenase-homologous genes in deep subseafloor sedimentary metagenomes.</title>
        <authorList>
            <person name="Kawai M."/>
            <person name="Futagami T."/>
            <person name="Toyoda A."/>
            <person name="Takaki Y."/>
            <person name="Nishi S."/>
            <person name="Hori S."/>
            <person name="Arai W."/>
            <person name="Tsubouchi T."/>
            <person name="Morono Y."/>
            <person name="Uchiyama I."/>
            <person name="Ito T."/>
            <person name="Fujiyama A."/>
            <person name="Inagaki F."/>
            <person name="Takami H."/>
        </authorList>
    </citation>
    <scope>NUCLEOTIDE SEQUENCE</scope>
    <source>
        <strain evidence="1">Expedition CK06-06</strain>
    </source>
</reference>
<protein>
    <submittedName>
        <fullName evidence="1">Uncharacterized protein</fullName>
    </submittedName>
</protein>
<dbReference type="EMBL" id="BART01040906">
    <property type="protein sequence ID" value="GAH21613.1"/>
    <property type="molecule type" value="Genomic_DNA"/>
</dbReference>
<gene>
    <name evidence="1" type="ORF">S01H4_66235</name>
</gene>
<feature type="non-terminal residue" evidence="1">
    <location>
        <position position="81"/>
    </location>
</feature>
<proteinExistence type="predicted"/>
<comment type="caution">
    <text evidence="1">The sequence shown here is derived from an EMBL/GenBank/DDBJ whole genome shotgun (WGS) entry which is preliminary data.</text>
</comment>
<organism evidence="1">
    <name type="scientific">marine sediment metagenome</name>
    <dbReference type="NCBI Taxonomy" id="412755"/>
    <lineage>
        <taxon>unclassified sequences</taxon>
        <taxon>metagenomes</taxon>
        <taxon>ecological metagenomes</taxon>
    </lineage>
</organism>